<keyword evidence="2" id="KW-0812">Transmembrane</keyword>
<dbReference type="GO" id="GO:0030428">
    <property type="term" value="C:cell septum"/>
    <property type="evidence" value="ECO:0007669"/>
    <property type="project" value="TreeGrafter"/>
</dbReference>
<sequence>MENNRIKQRIVGAVILVSIAVIVLPMILSESGEREISSSNIPQKPENWVKTEIIPLEIKKLPDPADSVQRRVDQKSNSAESANIKEPSEIIMASPVEEAVTAPEAKPVVKPKPPKTVSPREPKKPEVIATVSGWVVQVGSFSSQSNAMALRDKLEASGFNTFVERVDGNNIVYRVRVGPEIKKAQAQVVKAALKEKMALDGLVIRHQ</sequence>
<evidence type="ECO:0000256" key="1">
    <source>
        <dbReference type="SAM" id="MobiDB-lite"/>
    </source>
</evidence>
<dbReference type="SUPFAM" id="SSF110997">
    <property type="entry name" value="Sporulation related repeat"/>
    <property type="match status" value="1"/>
</dbReference>
<dbReference type="InterPro" id="IPR052521">
    <property type="entry name" value="Cell_div_SPOR-domain"/>
</dbReference>
<keyword evidence="2" id="KW-0472">Membrane</keyword>
<dbReference type="PROSITE" id="PS51724">
    <property type="entry name" value="SPOR"/>
    <property type="match status" value="1"/>
</dbReference>
<dbReference type="InterPro" id="IPR007730">
    <property type="entry name" value="SPOR-like_dom"/>
</dbReference>
<dbReference type="AlphaFoldDB" id="A0A3B0ZIU7"/>
<keyword evidence="2" id="KW-1133">Transmembrane helix</keyword>
<dbReference type="InterPro" id="IPR036680">
    <property type="entry name" value="SPOR-like_sf"/>
</dbReference>
<proteinExistence type="predicted"/>
<accession>A0A3B0ZIU7</accession>
<dbReference type="GO" id="GO:0032506">
    <property type="term" value="P:cytokinetic process"/>
    <property type="evidence" value="ECO:0007669"/>
    <property type="project" value="TreeGrafter"/>
</dbReference>
<dbReference type="GO" id="GO:0042834">
    <property type="term" value="F:peptidoglycan binding"/>
    <property type="evidence" value="ECO:0007669"/>
    <property type="project" value="InterPro"/>
</dbReference>
<evidence type="ECO:0000259" key="3">
    <source>
        <dbReference type="PROSITE" id="PS51724"/>
    </source>
</evidence>
<gene>
    <name evidence="4" type="ORF">MNBD_GAMMA18-2192</name>
</gene>
<name>A0A3B0ZIU7_9ZZZZ</name>
<feature type="compositionally biased region" description="Basic and acidic residues" evidence="1">
    <location>
        <begin position="64"/>
        <end position="74"/>
    </location>
</feature>
<dbReference type="PANTHER" id="PTHR38687:SF1">
    <property type="entry name" value="CELL DIVISION PROTEIN DEDD"/>
    <property type="match status" value="1"/>
</dbReference>
<protein>
    <recommendedName>
        <fullName evidence="3">SPOR domain-containing protein</fullName>
    </recommendedName>
</protein>
<feature type="transmembrane region" description="Helical" evidence="2">
    <location>
        <begin position="10"/>
        <end position="28"/>
    </location>
</feature>
<dbReference type="EMBL" id="UOFP01000245">
    <property type="protein sequence ID" value="VAW89000.1"/>
    <property type="molecule type" value="Genomic_DNA"/>
</dbReference>
<dbReference type="GO" id="GO:0032153">
    <property type="term" value="C:cell division site"/>
    <property type="evidence" value="ECO:0007669"/>
    <property type="project" value="TreeGrafter"/>
</dbReference>
<dbReference type="Pfam" id="PF05036">
    <property type="entry name" value="SPOR"/>
    <property type="match status" value="1"/>
</dbReference>
<evidence type="ECO:0000256" key="2">
    <source>
        <dbReference type="SAM" id="Phobius"/>
    </source>
</evidence>
<feature type="region of interest" description="Disordered" evidence="1">
    <location>
        <begin position="102"/>
        <end position="122"/>
    </location>
</feature>
<reference evidence="4" key="1">
    <citation type="submission" date="2018-06" db="EMBL/GenBank/DDBJ databases">
        <authorList>
            <person name="Zhirakovskaya E."/>
        </authorList>
    </citation>
    <scope>NUCLEOTIDE SEQUENCE</scope>
</reference>
<evidence type="ECO:0000313" key="4">
    <source>
        <dbReference type="EMBL" id="VAW89000.1"/>
    </source>
</evidence>
<dbReference type="Gene3D" id="3.30.70.1070">
    <property type="entry name" value="Sporulation related repeat"/>
    <property type="match status" value="1"/>
</dbReference>
<dbReference type="PANTHER" id="PTHR38687">
    <property type="entry name" value="CELL DIVISION PROTEIN DEDD-RELATED"/>
    <property type="match status" value="1"/>
</dbReference>
<feature type="region of interest" description="Disordered" evidence="1">
    <location>
        <begin position="64"/>
        <end position="85"/>
    </location>
</feature>
<organism evidence="4">
    <name type="scientific">hydrothermal vent metagenome</name>
    <dbReference type="NCBI Taxonomy" id="652676"/>
    <lineage>
        <taxon>unclassified sequences</taxon>
        <taxon>metagenomes</taxon>
        <taxon>ecological metagenomes</taxon>
    </lineage>
</organism>
<feature type="domain" description="SPOR" evidence="3">
    <location>
        <begin position="128"/>
        <end position="206"/>
    </location>
</feature>